<evidence type="ECO:0000256" key="6">
    <source>
        <dbReference type="ARBA" id="ARBA00022729"/>
    </source>
</evidence>
<dbReference type="GO" id="GO:0016241">
    <property type="term" value="P:regulation of macroautophagy"/>
    <property type="evidence" value="ECO:0007669"/>
    <property type="project" value="UniProtKB-ARBA"/>
</dbReference>
<feature type="signal peptide" evidence="13">
    <location>
        <begin position="1"/>
        <end position="17"/>
    </location>
</feature>
<dbReference type="OrthoDB" id="2160638at2759"/>
<comment type="similarity">
    <text evidence="4 12">Belongs to the glycosyl hydrolase 30 family.</text>
</comment>
<organism evidence="16 17">
    <name type="scientific">Orchesella cincta</name>
    <name type="common">Springtail</name>
    <name type="synonym">Podura cincta</name>
    <dbReference type="NCBI Taxonomy" id="48709"/>
    <lineage>
        <taxon>Eukaryota</taxon>
        <taxon>Metazoa</taxon>
        <taxon>Ecdysozoa</taxon>
        <taxon>Arthropoda</taxon>
        <taxon>Hexapoda</taxon>
        <taxon>Collembola</taxon>
        <taxon>Entomobryomorpha</taxon>
        <taxon>Entomobryoidea</taxon>
        <taxon>Orchesellidae</taxon>
        <taxon>Orchesellinae</taxon>
        <taxon>Orchesella</taxon>
    </lineage>
</organism>
<evidence type="ECO:0000256" key="5">
    <source>
        <dbReference type="ARBA" id="ARBA00012658"/>
    </source>
</evidence>
<keyword evidence="12" id="KW-0326">Glycosidase</keyword>
<dbReference type="GO" id="GO:0004348">
    <property type="term" value="F:glucosylceramidase activity"/>
    <property type="evidence" value="ECO:0007669"/>
    <property type="project" value="UniProtKB-EC"/>
</dbReference>
<name>A0A1D2MYE0_ORCCI</name>
<evidence type="ECO:0000256" key="4">
    <source>
        <dbReference type="ARBA" id="ARBA00005382"/>
    </source>
</evidence>
<dbReference type="GO" id="GO:0005764">
    <property type="term" value="C:lysosome"/>
    <property type="evidence" value="ECO:0007669"/>
    <property type="project" value="UniProtKB-ARBA"/>
</dbReference>
<protein>
    <recommendedName>
        <fullName evidence="5 12">Glucosylceramidase</fullName>
        <ecNumber evidence="5 12">3.2.1.45</ecNumber>
    </recommendedName>
</protein>
<evidence type="ECO:0000256" key="11">
    <source>
        <dbReference type="ARBA" id="ARBA00051345"/>
    </source>
</evidence>
<evidence type="ECO:0000256" key="10">
    <source>
        <dbReference type="ARBA" id="ARBA00050474"/>
    </source>
</evidence>
<comment type="catalytic activity">
    <reaction evidence="11">
        <text>an N-acyl-1-beta-D-glucosyl-15-methylhexadecasphing-4-enine + H2O = an N-acyl-15-methylhexadecasphing-4-enine + D-glucose</text>
        <dbReference type="Rhea" id="RHEA:34755"/>
        <dbReference type="ChEBI" id="CHEBI:4167"/>
        <dbReference type="ChEBI" id="CHEBI:15377"/>
        <dbReference type="ChEBI" id="CHEBI:70815"/>
        <dbReference type="ChEBI" id="CHEBI:70846"/>
    </reaction>
    <physiologicalReaction direction="left-to-right" evidence="11">
        <dbReference type="Rhea" id="RHEA:34756"/>
    </physiologicalReaction>
</comment>
<evidence type="ECO:0000256" key="7">
    <source>
        <dbReference type="ARBA" id="ARBA00022801"/>
    </source>
</evidence>
<evidence type="ECO:0000256" key="8">
    <source>
        <dbReference type="ARBA" id="ARBA00022919"/>
    </source>
</evidence>
<dbReference type="GO" id="GO:0006914">
    <property type="term" value="P:autophagy"/>
    <property type="evidence" value="ECO:0007669"/>
    <property type="project" value="UniProtKB-ARBA"/>
</dbReference>
<dbReference type="GO" id="GO:0008202">
    <property type="term" value="P:steroid metabolic process"/>
    <property type="evidence" value="ECO:0007669"/>
    <property type="project" value="UniProtKB-ARBA"/>
</dbReference>
<keyword evidence="6 13" id="KW-0732">Signal</keyword>
<evidence type="ECO:0000256" key="1">
    <source>
        <dbReference type="ARBA" id="ARBA00001013"/>
    </source>
</evidence>
<dbReference type="SUPFAM" id="SSF51445">
    <property type="entry name" value="(Trans)glycosidases"/>
    <property type="match status" value="1"/>
</dbReference>
<dbReference type="STRING" id="48709.A0A1D2MYE0"/>
<feature type="chain" id="PRO_5008904728" description="Glucosylceramidase" evidence="13">
    <location>
        <begin position="18"/>
        <end position="510"/>
    </location>
</feature>
<dbReference type="GO" id="GO:0016758">
    <property type="term" value="F:hexosyltransferase activity"/>
    <property type="evidence" value="ECO:0007669"/>
    <property type="project" value="UniProtKB-ARBA"/>
</dbReference>
<keyword evidence="7 12" id="KW-0378">Hydrolase</keyword>
<evidence type="ECO:0000256" key="9">
    <source>
        <dbReference type="ARBA" id="ARBA00023098"/>
    </source>
</evidence>
<evidence type="ECO:0000313" key="16">
    <source>
        <dbReference type="EMBL" id="ODM97675.1"/>
    </source>
</evidence>
<dbReference type="InterPro" id="IPR033452">
    <property type="entry name" value="GH30_C"/>
</dbReference>
<dbReference type="GO" id="GO:0051246">
    <property type="term" value="P:regulation of protein metabolic process"/>
    <property type="evidence" value="ECO:0007669"/>
    <property type="project" value="UniProtKB-ARBA"/>
</dbReference>
<dbReference type="AlphaFoldDB" id="A0A1D2MYE0"/>
<feature type="non-terminal residue" evidence="16">
    <location>
        <position position="1"/>
    </location>
</feature>
<dbReference type="GO" id="GO:0030163">
    <property type="term" value="P:protein catabolic process"/>
    <property type="evidence" value="ECO:0007669"/>
    <property type="project" value="UniProtKB-ARBA"/>
</dbReference>
<dbReference type="EMBL" id="LJIJ01000420">
    <property type="protein sequence ID" value="ODM97675.1"/>
    <property type="molecule type" value="Genomic_DNA"/>
</dbReference>
<dbReference type="GO" id="GO:0042391">
    <property type="term" value="P:regulation of membrane potential"/>
    <property type="evidence" value="ECO:0007669"/>
    <property type="project" value="UniProtKB-ARBA"/>
</dbReference>
<feature type="domain" description="Glycosyl hydrolase family 30 beta sandwich" evidence="15">
    <location>
        <begin position="444"/>
        <end position="507"/>
    </location>
</feature>
<comment type="pathway">
    <text evidence="2">Lipid metabolism; sphingolipid metabolism.</text>
</comment>
<dbReference type="GO" id="GO:0006066">
    <property type="term" value="P:alcohol metabolic process"/>
    <property type="evidence" value="ECO:0007669"/>
    <property type="project" value="UniProtKB-ARBA"/>
</dbReference>
<comment type="catalytic activity">
    <reaction evidence="1">
        <text>a beta-D-glucosyl-(1&lt;-&gt;1')-N-acylsphing-4-enine + H2O = an N-acylsphing-4-enine + D-glucose</text>
        <dbReference type="Rhea" id="RHEA:13269"/>
        <dbReference type="ChEBI" id="CHEBI:4167"/>
        <dbReference type="ChEBI" id="CHEBI:15377"/>
        <dbReference type="ChEBI" id="CHEBI:22801"/>
        <dbReference type="ChEBI" id="CHEBI:52639"/>
        <dbReference type="EC" id="3.2.1.45"/>
    </reaction>
    <physiologicalReaction direction="left-to-right" evidence="1">
        <dbReference type="Rhea" id="RHEA:13270"/>
    </physiologicalReaction>
</comment>
<keyword evidence="8 12" id="KW-0746">Sphingolipid metabolism</keyword>
<dbReference type="Pfam" id="PF02055">
    <property type="entry name" value="Glyco_hydro_30"/>
    <property type="match status" value="1"/>
</dbReference>
<dbReference type="GO" id="GO:0032006">
    <property type="term" value="P:regulation of TOR signaling"/>
    <property type="evidence" value="ECO:0007669"/>
    <property type="project" value="UniProtKB-ARBA"/>
</dbReference>
<dbReference type="InterPro" id="IPR017853">
    <property type="entry name" value="GH"/>
</dbReference>
<sequence>TDIVFASVVFIAPLVLGSLPCSPKDFGRGSIVCECNATYCDTVDPINQVEHGKYIKVLSDKAGARFVVSEGDFSELPANSTTTFKVTIDRNVKYQQILGFGGAITDAAAISIASLSQPIQDTILKQYFDEEIGLNYSIARIPMAGTDFSTRTYSYNDIENDTSLSNFSLEPEDLQFKIPYAQMAKLLQPNLKLYASPWSAPKWMKTNNEFYGLGSLKPEYYQVWANYFVKFLENYAQHNLTFWAVTAQNEPTDGNIPGFSFNCMGWTASEQRDWIKNHLGPTIANSSHSDVKIIMLDDQRTHILNWTRTVLSDPDAAKYVSGIGLHWYVDALISPSFLDQTHSEFPTNFMLGTEACAGALPLEEPVVLGSWERAEMYASDILTDLNHWVTGWVDWNIALNVTGGPNWAHNEVDSPMIVDEGLDVFYKQPMFYALGHFSKFIPAGSVRIHREIDPLSGLEVLTCLRPDGQIAVVVLNMMSDTSVELQLNDTEQGTIELLIAPDSIYTLVYA</sequence>
<dbReference type="PRINTS" id="PR00843">
    <property type="entry name" value="GLHYDRLASE30"/>
</dbReference>
<comment type="pathway">
    <text evidence="3">Sphingolipid metabolism.</text>
</comment>
<evidence type="ECO:0000256" key="2">
    <source>
        <dbReference type="ARBA" id="ARBA00004760"/>
    </source>
</evidence>
<dbReference type="GO" id="GO:0007040">
    <property type="term" value="P:lysosome organization"/>
    <property type="evidence" value="ECO:0007669"/>
    <property type="project" value="UniProtKB-ARBA"/>
</dbReference>
<dbReference type="OMA" id="FGGIAWH"/>
<evidence type="ECO:0000256" key="13">
    <source>
        <dbReference type="SAM" id="SignalP"/>
    </source>
</evidence>
<dbReference type="PANTHER" id="PTHR11069">
    <property type="entry name" value="GLUCOSYLCERAMIDASE"/>
    <property type="match status" value="1"/>
</dbReference>
<dbReference type="GO" id="GO:0005774">
    <property type="term" value="C:vacuolar membrane"/>
    <property type="evidence" value="ECO:0007669"/>
    <property type="project" value="UniProtKB-ARBA"/>
</dbReference>
<dbReference type="GO" id="GO:0010605">
    <property type="term" value="P:negative regulation of macromolecule metabolic process"/>
    <property type="evidence" value="ECO:0007669"/>
    <property type="project" value="UniProtKB-ARBA"/>
</dbReference>
<evidence type="ECO:0000313" key="17">
    <source>
        <dbReference type="Proteomes" id="UP000094527"/>
    </source>
</evidence>
<feature type="domain" description="Glycosyl hydrolase family 30 TIM-barrel" evidence="14">
    <location>
        <begin position="97"/>
        <end position="441"/>
    </location>
</feature>
<evidence type="ECO:0000259" key="15">
    <source>
        <dbReference type="Pfam" id="PF17189"/>
    </source>
</evidence>
<evidence type="ECO:0000259" key="14">
    <source>
        <dbReference type="Pfam" id="PF02055"/>
    </source>
</evidence>
<dbReference type="GO" id="GO:0006680">
    <property type="term" value="P:glucosylceramide catabolic process"/>
    <property type="evidence" value="ECO:0007669"/>
    <property type="project" value="UniProtKB-ARBA"/>
</dbReference>
<dbReference type="GO" id="GO:0005102">
    <property type="term" value="F:signaling receptor binding"/>
    <property type="evidence" value="ECO:0007669"/>
    <property type="project" value="UniProtKB-ARBA"/>
</dbReference>
<reference evidence="16 17" key="1">
    <citation type="journal article" date="2016" name="Genome Biol. Evol.">
        <title>Gene Family Evolution Reflects Adaptation to Soil Environmental Stressors in the Genome of the Collembolan Orchesella cincta.</title>
        <authorList>
            <person name="Faddeeva-Vakhrusheva A."/>
            <person name="Derks M.F."/>
            <person name="Anvar S.Y."/>
            <person name="Agamennone V."/>
            <person name="Suring W."/>
            <person name="Smit S."/>
            <person name="van Straalen N.M."/>
            <person name="Roelofs D."/>
        </authorList>
    </citation>
    <scope>NUCLEOTIDE SEQUENCE [LARGE SCALE GENOMIC DNA]</scope>
    <source>
        <tissue evidence="16">Mixed pool</tissue>
    </source>
</reference>
<dbReference type="Proteomes" id="UP000094527">
    <property type="component" value="Unassembled WGS sequence"/>
</dbReference>
<gene>
    <name evidence="16" type="ORF">Ocin01_09001</name>
</gene>
<dbReference type="PANTHER" id="PTHR11069:SF23">
    <property type="entry name" value="LYSOSOMAL ACID GLUCOSYLCERAMIDASE"/>
    <property type="match status" value="1"/>
</dbReference>
<proteinExistence type="inferred from homology"/>
<dbReference type="Pfam" id="PF17189">
    <property type="entry name" value="Glyco_hydro_30C"/>
    <property type="match status" value="1"/>
</dbReference>
<dbReference type="InterPro" id="IPR001139">
    <property type="entry name" value="Glyco_hydro_30"/>
</dbReference>
<comment type="catalytic activity">
    <reaction evidence="10">
        <text>a beta-D-glucosylceramide + H2O = an N-acyl-sphingoid base + D-glucose</text>
        <dbReference type="Rhea" id="RHEA:81447"/>
        <dbReference type="ChEBI" id="CHEBI:4167"/>
        <dbReference type="ChEBI" id="CHEBI:15377"/>
        <dbReference type="ChEBI" id="CHEBI:83264"/>
        <dbReference type="ChEBI" id="CHEBI:83273"/>
    </reaction>
    <physiologicalReaction direction="left-to-right" evidence="10">
        <dbReference type="Rhea" id="RHEA:81448"/>
    </physiologicalReaction>
</comment>
<evidence type="ECO:0000256" key="12">
    <source>
        <dbReference type="RuleBase" id="RU361188"/>
    </source>
</evidence>
<accession>A0A1D2MYE0</accession>
<evidence type="ECO:0000256" key="3">
    <source>
        <dbReference type="ARBA" id="ARBA00004991"/>
    </source>
</evidence>
<dbReference type="Gene3D" id="3.20.20.80">
    <property type="entry name" value="Glycosidases"/>
    <property type="match status" value="1"/>
</dbReference>
<keyword evidence="17" id="KW-1185">Reference proteome</keyword>
<dbReference type="SUPFAM" id="SSF51011">
    <property type="entry name" value="Glycosyl hydrolase domain"/>
    <property type="match status" value="1"/>
</dbReference>
<keyword evidence="9 12" id="KW-0443">Lipid metabolism</keyword>
<comment type="caution">
    <text evidence="16">The sequence shown here is derived from an EMBL/GenBank/DDBJ whole genome shotgun (WGS) entry which is preliminary data.</text>
</comment>
<dbReference type="EC" id="3.2.1.45" evidence="5 12"/>
<dbReference type="FunFam" id="3.20.20.80:FF:000030">
    <property type="entry name" value="Lysosomal acid glucosylceramidase"/>
    <property type="match status" value="1"/>
</dbReference>
<dbReference type="InterPro" id="IPR033453">
    <property type="entry name" value="Glyco_hydro_30_TIM-barrel"/>
</dbReference>